<feature type="region of interest" description="Disordered" evidence="1">
    <location>
        <begin position="63"/>
        <end position="113"/>
    </location>
</feature>
<reference evidence="2 3" key="1">
    <citation type="journal article" date="2018" name="Elife">
        <title>Functional genomics of lipid metabolism in the oleaginous yeast Rhodosporidium toruloides.</title>
        <authorList>
            <person name="Coradetti S.T."/>
            <person name="Pinel D."/>
            <person name="Geiselman G."/>
            <person name="Ito M."/>
            <person name="Mondo S."/>
            <person name="Reilly M.C."/>
            <person name="Cheng Y.F."/>
            <person name="Bauer S."/>
            <person name="Grigoriev I."/>
            <person name="Gladden J.M."/>
            <person name="Simmons B.A."/>
            <person name="Brem R."/>
            <person name="Arkin A.P."/>
            <person name="Skerker J.M."/>
        </authorList>
    </citation>
    <scope>NUCLEOTIDE SEQUENCE [LARGE SCALE GENOMIC DNA]</scope>
    <source>
        <strain evidence="2 3">NBRC 0880</strain>
    </source>
</reference>
<comment type="caution">
    <text evidence="2">The sequence shown here is derived from an EMBL/GenBank/DDBJ whole genome shotgun (WGS) entry which is preliminary data.</text>
</comment>
<evidence type="ECO:0000313" key="2">
    <source>
        <dbReference type="EMBL" id="PRQ75689.1"/>
    </source>
</evidence>
<dbReference type="EMBL" id="LCTV02000004">
    <property type="protein sequence ID" value="PRQ75689.1"/>
    <property type="molecule type" value="Genomic_DNA"/>
</dbReference>
<proteinExistence type="predicted"/>
<feature type="non-terminal residue" evidence="2">
    <location>
        <position position="1"/>
    </location>
</feature>
<gene>
    <name evidence="2" type="ORF">AAT19DRAFT_13746</name>
</gene>
<evidence type="ECO:0000313" key="3">
    <source>
        <dbReference type="Proteomes" id="UP000239560"/>
    </source>
</evidence>
<organism evidence="2 3">
    <name type="scientific">Rhodotorula toruloides</name>
    <name type="common">Yeast</name>
    <name type="synonym">Rhodosporidium toruloides</name>
    <dbReference type="NCBI Taxonomy" id="5286"/>
    <lineage>
        <taxon>Eukaryota</taxon>
        <taxon>Fungi</taxon>
        <taxon>Dikarya</taxon>
        <taxon>Basidiomycota</taxon>
        <taxon>Pucciniomycotina</taxon>
        <taxon>Microbotryomycetes</taxon>
        <taxon>Sporidiobolales</taxon>
        <taxon>Sporidiobolaceae</taxon>
        <taxon>Rhodotorula</taxon>
    </lineage>
</organism>
<name>A0A2T0ACF7_RHOTO</name>
<dbReference type="AlphaFoldDB" id="A0A2T0ACF7"/>
<sequence length="243" mass="27398">ARAAAPLDRLVDGLAHGRPRPRVLTRLARWRVRVRCAPGPVDALFLLRHRPRLALRRPLALHHPRRCPCPAQPHSLVQHDPPRRTRRDRPHESSRLFLPQRGGTARRNLPLSTFPSDRRHPLCRRSLRLCARGGRARPFRRRRGRRRGGSRDARARRRLLGPEDGGCVVVPHALPAARGARARVDGRQRGGCHGLDGCGGGLGVRRVRVRSRDADLSAKWADTSNTATIHPADWPRQSRQSRT</sequence>
<evidence type="ECO:0000256" key="1">
    <source>
        <dbReference type="SAM" id="MobiDB-lite"/>
    </source>
</evidence>
<accession>A0A2T0ACF7</accession>
<feature type="region of interest" description="Disordered" evidence="1">
    <location>
        <begin position="134"/>
        <end position="158"/>
    </location>
</feature>
<dbReference type="Proteomes" id="UP000239560">
    <property type="component" value="Unassembled WGS sequence"/>
</dbReference>
<protein>
    <submittedName>
        <fullName evidence="2">Uncharacterized protein</fullName>
    </submittedName>
</protein>